<dbReference type="InterPro" id="IPR036439">
    <property type="entry name" value="Dockerin_dom_sf"/>
</dbReference>
<dbReference type="Gene3D" id="2.60.120.260">
    <property type="entry name" value="Galactose-binding domain-like"/>
    <property type="match status" value="1"/>
</dbReference>
<evidence type="ECO:0000256" key="5">
    <source>
        <dbReference type="ARBA" id="ARBA00022801"/>
    </source>
</evidence>
<keyword evidence="8 10" id="KW-0326">Glycosidase</keyword>
<evidence type="ECO:0000256" key="2">
    <source>
        <dbReference type="ARBA" id="ARBA00001695"/>
    </source>
</evidence>
<sequence>MKRRVFGIILSLSIFISMTVLPQDIKATDISSSFSALSNSTITLNERQLNANTSITTYGDINNDGNIDAIDYALLKKHLLGSDSQGINLSAADVNVDGQIDAIDFAILKSYLMKIIYSLPTGKPANKVFTNTGFEDGSINGWTLGSKNTTGATYASSRASRTGRYQLSCYAESNYVSDIYQDVTGLQPGYYYITCYVQNGGNQNSAYLYAHGTGQNKCMTAIPVTNALNTENSQQYGWTLVTVRGVQVGADGNIRIGFYSDANAKNWVNLDDFTINRESNQSQQKKFYVGGDISELTYVEDMGAKFYDSNGKEQDAVKLLADNGWNIARLRLYNNPGKGRGDGKYYLKENYLNLEDILRLAKRAKNANMAIQLTLHYSDFWTNGLTQNIPTDWKSQIAGLSTQDAVAKLENLVYNYTKSVMQQMAAQGTIPETVSLGNEIQAGMLYPYGSYNNFANLGRFINAGYTAVKEVSPNTKVILHLDDAGNSDKYIWFFDNCKTYNIKYDIIGASYYPYYTGITANKVVDFCNKICARYNKDIIIMETGYNFNKYLPNGYEGQLKNNGAYENYYESSPNGQRDFLLELFNALKNVKDGRCIGDIYWDPVMVEQNGVGWAIVEATNKADTNVVANTTLFDFNHVILPAINAYKYNN</sequence>
<evidence type="ECO:0000256" key="1">
    <source>
        <dbReference type="ARBA" id="ARBA00000966"/>
    </source>
</evidence>
<dbReference type="OrthoDB" id="9768786at2"/>
<dbReference type="InterPro" id="IPR002105">
    <property type="entry name" value="Dockerin_1_rpt"/>
</dbReference>
<feature type="chain" id="PRO_5039742110" description="Arabinogalactan endo-beta-1,4-galactanase" evidence="10">
    <location>
        <begin position="23"/>
        <end position="650"/>
    </location>
</feature>
<dbReference type="InterPro" id="IPR016134">
    <property type="entry name" value="Dockerin_dom"/>
</dbReference>
<organism evidence="11 12">
    <name type="scientific">Ruminiclostridium herbifermentans</name>
    <dbReference type="NCBI Taxonomy" id="2488810"/>
    <lineage>
        <taxon>Bacteria</taxon>
        <taxon>Bacillati</taxon>
        <taxon>Bacillota</taxon>
        <taxon>Clostridia</taxon>
        <taxon>Eubacteriales</taxon>
        <taxon>Oscillospiraceae</taxon>
        <taxon>Ruminiclostridium</taxon>
    </lineage>
</organism>
<dbReference type="Gene3D" id="3.20.20.80">
    <property type="entry name" value="Glycosidases"/>
    <property type="match status" value="1"/>
</dbReference>
<dbReference type="CDD" id="cd14256">
    <property type="entry name" value="Dockerin_I"/>
    <property type="match status" value="1"/>
</dbReference>
<dbReference type="RefSeq" id="WP_137696095.1">
    <property type="nucleotide sequence ID" value="NZ_CP061336.1"/>
</dbReference>
<dbReference type="SUPFAM" id="SSF63446">
    <property type="entry name" value="Type I dockerin domain"/>
    <property type="match status" value="1"/>
</dbReference>
<keyword evidence="12" id="KW-1185">Reference proteome</keyword>
<accession>A0A4V6EP47</accession>
<dbReference type="EC" id="3.2.1.89" evidence="10"/>
<gene>
    <name evidence="11" type="ORF">EHE19_009895</name>
</gene>
<dbReference type="Pfam" id="PF07745">
    <property type="entry name" value="Glyco_hydro_53"/>
    <property type="match status" value="1"/>
</dbReference>
<evidence type="ECO:0000313" key="11">
    <source>
        <dbReference type="EMBL" id="QNU65257.1"/>
    </source>
</evidence>
<name>A0A4V6EP47_9FIRM</name>
<keyword evidence="6" id="KW-0136">Cellulose degradation</keyword>
<evidence type="ECO:0000313" key="12">
    <source>
        <dbReference type="Proteomes" id="UP000306409"/>
    </source>
</evidence>
<evidence type="ECO:0000256" key="4">
    <source>
        <dbReference type="ARBA" id="ARBA00022729"/>
    </source>
</evidence>
<evidence type="ECO:0000256" key="7">
    <source>
        <dbReference type="ARBA" id="ARBA00023277"/>
    </source>
</evidence>
<proteinExistence type="inferred from homology"/>
<dbReference type="EMBL" id="CP061336">
    <property type="protein sequence ID" value="QNU65257.1"/>
    <property type="molecule type" value="Genomic_DNA"/>
</dbReference>
<evidence type="ECO:0000256" key="6">
    <source>
        <dbReference type="ARBA" id="ARBA00023001"/>
    </source>
</evidence>
<reference evidence="11 12" key="1">
    <citation type="submission" date="2020-09" db="EMBL/GenBank/DDBJ databases">
        <title>Characterization and genome sequencing of Ruminiclostridium sp. nov. MA18.</title>
        <authorList>
            <person name="Rettenmaier R."/>
            <person name="Kowollik M.-L."/>
            <person name="Liebl W."/>
            <person name="Zverlov V."/>
        </authorList>
    </citation>
    <scope>NUCLEOTIDE SEQUENCE [LARGE SCALE GENOMIC DNA]</scope>
    <source>
        <strain evidence="11 12">MA18</strain>
    </source>
</reference>
<evidence type="ECO:0000256" key="9">
    <source>
        <dbReference type="ARBA" id="ARBA00023326"/>
    </source>
</evidence>
<protein>
    <recommendedName>
        <fullName evidence="10">Arabinogalactan endo-beta-1,4-galactanase</fullName>
        <ecNumber evidence="10">3.2.1.89</ecNumber>
    </recommendedName>
</protein>
<comment type="catalytic activity">
    <reaction evidence="2 10">
        <text>The enzyme specifically hydrolyzes (1-&gt;4)-beta-D-galactosidic linkages in type I arabinogalactans.</text>
        <dbReference type="EC" id="3.2.1.89"/>
    </reaction>
</comment>
<comment type="similarity">
    <text evidence="3 10">Belongs to the glycosyl hydrolase 53 family.</text>
</comment>
<keyword evidence="5 10" id="KW-0378">Hydrolase</keyword>
<keyword evidence="4 10" id="KW-0732">Signal</keyword>
<keyword evidence="7" id="KW-0119">Carbohydrate metabolism</keyword>
<dbReference type="GO" id="GO:0045490">
    <property type="term" value="P:pectin catabolic process"/>
    <property type="evidence" value="ECO:0007669"/>
    <property type="project" value="TreeGrafter"/>
</dbReference>
<dbReference type="GO" id="GO:0008810">
    <property type="term" value="F:cellulase activity"/>
    <property type="evidence" value="ECO:0007669"/>
    <property type="project" value="UniProtKB-EC"/>
</dbReference>
<dbReference type="Proteomes" id="UP000306409">
    <property type="component" value="Chromosome"/>
</dbReference>
<evidence type="ECO:0000256" key="8">
    <source>
        <dbReference type="ARBA" id="ARBA00023295"/>
    </source>
</evidence>
<dbReference type="GO" id="GO:0015926">
    <property type="term" value="F:glucosidase activity"/>
    <property type="evidence" value="ECO:0007669"/>
    <property type="project" value="InterPro"/>
</dbReference>
<dbReference type="InterPro" id="IPR011683">
    <property type="entry name" value="Glyco_hydro_53"/>
</dbReference>
<evidence type="ECO:0000256" key="3">
    <source>
        <dbReference type="ARBA" id="ARBA00010687"/>
    </source>
</evidence>
<comment type="catalytic activity">
    <reaction evidence="1">
        <text>Endohydrolysis of (1-&gt;4)-beta-D-glucosidic linkages in cellulose, lichenin and cereal beta-D-glucans.</text>
        <dbReference type="EC" id="3.2.1.4"/>
    </reaction>
</comment>
<dbReference type="AlphaFoldDB" id="A0A4V6EP47"/>
<dbReference type="PROSITE" id="PS00448">
    <property type="entry name" value="CLOS_CELLULOSOME_RPT"/>
    <property type="match status" value="1"/>
</dbReference>
<dbReference type="KEGG" id="rher:EHE19_009895"/>
<dbReference type="GO" id="GO:0030245">
    <property type="term" value="P:cellulose catabolic process"/>
    <property type="evidence" value="ECO:0007669"/>
    <property type="project" value="UniProtKB-KW"/>
</dbReference>
<dbReference type="PANTHER" id="PTHR34983:SF1">
    <property type="entry name" value="ARABINOGALACTAN ENDO-BETA-1,4-GALACTANASE A"/>
    <property type="match status" value="1"/>
</dbReference>
<dbReference type="PROSITE" id="PS51766">
    <property type="entry name" value="DOCKERIN"/>
    <property type="match status" value="1"/>
</dbReference>
<dbReference type="InterPro" id="IPR017853">
    <property type="entry name" value="GH"/>
</dbReference>
<feature type="signal peptide" evidence="10">
    <location>
        <begin position="1"/>
        <end position="22"/>
    </location>
</feature>
<dbReference type="Pfam" id="PF00404">
    <property type="entry name" value="Dockerin_1"/>
    <property type="match status" value="1"/>
</dbReference>
<dbReference type="Gene3D" id="1.10.1330.10">
    <property type="entry name" value="Dockerin domain"/>
    <property type="match status" value="1"/>
</dbReference>
<dbReference type="InterPro" id="IPR018247">
    <property type="entry name" value="EF_Hand_1_Ca_BS"/>
</dbReference>
<keyword evidence="9" id="KW-0624">Polysaccharide degradation</keyword>
<evidence type="ECO:0000256" key="10">
    <source>
        <dbReference type="RuleBase" id="RU361192"/>
    </source>
</evidence>
<dbReference type="SUPFAM" id="SSF51445">
    <property type="entry name" value="(Trans)glycosidases"/>
    <property type="match status" value="1"/>
</dbReference>
<dbReference type="PROSITE" id="PS00018">
    <property type="entry name" value="EF_HAND_1"/>
    <property type="match status" value="1"/>
</dbReference>
<dbReference type="GO" id="GO:0031218">
    <property type="term" value="F:arabinogalactan endo-1,4-beta-galactosidase activity"/>
    <property type="evidence" value="ECO:0007669"/>
    <property type="project" value="UniProtKB-EC"/>
</dbReference>
<dbReference type="PANTHER" id="PTHR34983">
    <property type="entry name" value="ARABINOGALACTAN ENDO-BETA-1,4-GALACTANASE A"/>
    <property type="match status" value="1"/>
</dbReference>